<dbReference type="Pfam" id="PF19686">
    <property type="entry name" value="DUF6188"/>
    <property type="match status" value="1"/>
</dbReference>
<dbReference type="InterPro" id="IPR046179">
    <property type="entry name" value="DUF6188"/>
</dbReference>
<sequence length="138" mass="15010">MSASLDESPDRHVLTLLDHRVTQFVVELGAVRLLTWTLHDALELRVGVAFHLRQADGVSRRIDPQEPEQLAPLLTLVGRRAESLEVEREGALLVAFSDGTMLSVAPHARHEAWRLQGAGGLEGLDYRCAAGGGAPWTG</sequence>
<dbReference type="EMBL" id="BRXS01000003">
    <property type="protein sequence ID" value="GLC25588.1"/>
    <property type="molecule type" value="Genomic_DNA"/>
</dbReference>
<gene>
    <name evidence="1" type="ORF">rosag_21010</name>
</gene>
<dbReference type="AlphaFoldDB" id="A0AA37VAM1"/>
<protein>
    <submittedName>
        <fullName evidence="1">Uncharacterized protein</fullName>
    </submittedName>
</protein>
<dbReference type="RefSeq" id="WP_284350043.1">
    <property type="nucleotide sequence ID" value="NZ_BRXS01000003.1"/>
</dbReference>
<proteinExistence type="predicted"/>
<accession>A0AA37VAM1</accession>
<organism evidence="1 2">
    <name type="scientific">Roseisolibacter agri</name>
    <dbReference type="NCBI Taxonomy" id="2014610"/>
    <lineage>
        <taxon>Bacteria</taxon>
        <taxon>Pseudomonadati</taxon>
        <taxon>Gemmatimonadota</taxon>
        <taxon>Gemmatimonadia</taxon>
        <taxon>Gemmatimonadales</taxon>
        <taxon>Gemmatimonadaceae</taxon>
        <taxon>Roseisolibacter</taxon>
    </lineage>
</organism>
<evidence type="ECO:0000313" key="2">
    <source>
        <dbReference type="Proteomes" id="UP001161325"/>
    </source>
</evidence>
<reference evidence="1" key="1">
    <citation type="submission" date="2022-08" db="EMBL/GenBank/DDBJ databases">
        <title>Draft genome sequencing of Roseisolibacter agri AW1220.</title>
        <authorList>
            <person name="Tobiishi Y."/>
            <person name="Tonouchi A."/>
        </authorList>
    </citation>
    <scope>NUCLEOTIDE SEQUENCE</scope>
    <source>
        <strain evidence="1">AW1220</strain>
    </source>
</reference>
<comment type="caution">
    <text evidence="1">The sequence shown here is derived from an EMBL/GenBank/DDBJ whole genome shotgun (WGS) entry which is preliminary data.</text>
</comment>
<name>A0AA37VAM1_9BACT</name>
<dbReference type="Proteomes" id="UP001161325">
    <property type="component" value="Unassembled WGS sequence"/>
</dbReference>
<keyword evidence="2" id="KW-1185">Reference proteome</keyword>
<evidence type="ECO:0000313" key="1">
    <source>
        <dbReference type="EMBL" id="GLC25588.1"/>
    </source>
</evidence>